<evidence type="ECO:0000256" key="5">
    <source>
        <dbReference type="SAM" id="Phobius"/>
    </source>
</evidence>
<evidence type="ECO:0000256" key="4">
    <source>
        <dbReference type="PIRNR" id="PIRNR005690"/>
    </source>
</evidence>
<dbReference type="RefSeq" id="WP_230301149.1">
    <property type="nucleotide sequence ID" value="NZ_CAKKMG010000009.1"/>
</dbReference>
<dbReference type="PIRSF" id="PIRSF005690">
    <property type="entry name" value="GerBA"/>
    <property type="match status" value="1"/>
</dbReference>
<feature type="transmembrane region" description="Helical" evidence="5">
    <location>
        <begin position="375"/>
        <end position="394"/>
    </location>
</feature>
<proteinExistence type="inferred from homology"/>
<dbReference type="EMBL" id="CAKKMG010000009">
    <property type="protein sequence ID" value="CAH0169771.1"/>
    <property type="molecule type" value="Genomic_DNA"/>
</dbReference>
<keyword evidence="5" id="KW-0812">Transmembrane</keyword>
<dbReference type="GO" id="GO:0009847">
    <property type="term" value="P:spore germination"/>
    <property type="evidence" value="ECO:0007669"/>
    <property type="project" value="UniProtKB-UniRule"/>
</dbReference>
<evidence type="ECO:0000256" key="3">
    <source>
        <dbReference type="ARBA" id="ARBA00023136"/>
    </source>
</evidence>
<evidence type="ECO:0000256" key="2">
    <source>
        <dbReference type="ARBA" id="ARBA00005278"/>
    </source>
</evidence>
<accession>A0A9W4KV41</accession>
<dbReference type="PANTHER" id="PTHR22550">
    <property type="entry name" value="SPORE GERMINATION PROTEIN"/>
    <property type="match status" value="1"/>
</dbReference>
<feature type="transmembrane region" description="Helical" evidence="5">
    <location>
        <begin position="308"/>
        <end position="330"/>
    </location>
</feature>
<comment type="similarity">
    <text evidence="2 4">Belongs to the GerABKA family.</text>
</comment>
<dbReference type="Proteomes" id="UP000789326">
    <property type="component" value="Unassembled WGS sequence"/>
</dbReference>
<evidence type="ECO:0000256" key="1">
    <source>
        <dbReference type="ARBA" id="ARBA00004141"/>
    </source>
</evidence>
<dbReference type="InterPro" id="IPR050768">
    <property type="entry name" value="UPF0353/GerABKA_families"/>
</dbReference>
<name>A0A9W4KV41_9BACI</name>
<reference evidence="6" key="1">
    <citation type="submission" date="2021-11" db="EMBL/GenBank/DDBJ databases">
        <authorList>
            <person name="Bulgarelli D."/>
        </authorList>
    </citation>
    <scope>NUCLEOTIDE SEQUENCE</scope>
    <source>
        <strain evidence="6">Bi133</strain>
    </source>
</reference>
<dbReference type="InterPro" id="IPR004995">
    <property type="entry name" value="Spore_Ger"/>
</dbReference>
<feature type="transmembrane region" description="Helical" evidence="5">
    <location>
        <begin position="400"/>
        <end position="422"/>
    </location>
</feature>
<keyword evidence="5" id="KW-1133">Transmembrane helix</keyword>
<feature type="transmembrane region" description="Helical" evidence="5">
    <location>
        <begin position="350"/>
        <end position="368"/>
    </location>
</feature>
<dbReference type="Pfam" id="PF03323">
    <property type="entry name" value="GerA"/>
    <property type="match status" value="1"/>
</dbReference>
<organism evidence="6 7">
    <name type="scientific">Peribacillus simplex</name>
    <dbReference type="NCBI Taxonomy" id="1478"/>
    <lineage>
        <taxon>Bacteria</taxon>
        <taxon>Bacillati</taxon>
        <taxon>Bacillota</taxon>
        <taxon>Bacilli</taxon>
        <taxon>Bacillales</taxon>
        <taxon>Bacillaceae</taxon>
        <taxon>Peribacillus</taxon>
    </lineage>
</organism>
<dbReference type="GO" id="GO:0005886">
    <property type="term" value="C:plasma membrane"/>
    <property type="evidence" value="ECO:0007669"/>
    <property type="project" value="UniProtKB-SubCell"/>
</dbReference>
<comment type="subcellular location">
    <subcellularLocation>
        <location evidence="4">Cell membrane</location>
    </subcellularLocation>
    <subcellularLocation>
        <location evidence="1">Membrane</location>
        <topology evidence="1">Multi-pass membrane protein</topology>
    </subcellularLocation>
</comment>
<feature type="transmembrane region" description="Helical" evidence="5">
    <location>
        <begin position="434"/>
        <end position="458"/>
    </location>
</feature>
<comment type="caution">
    <text evidence="6">The sequence shown here is derived from an EMBL/GenBank/DDBJ whole genome shotgun (WGS) entry which is preliminary data.</text>
</comment>
<protein>
    <submittedName>
        <fullName evidence="6">Spore germination protein A1</fullName>
    </submittedName>
</protein>
<dbReference type="AlphaFoldDB" id="A0A9W4KV41"/>
<gene>
    <name evidence="6" type="primary">gerAA_2</name>
    <name evidence="6" type="ORF">SRABI133_01155</name>
</gene>
<sequence length="515" mass="57554">MINFHSKKKKSKKEENTEKEHVIFSCNLQENSTYLKKIFSYPDNSDLGVRPIHVPSQNKDAHFFFMRGMVDATLIDHAISSLQEKEIQIEVGEDLTEVISKTILTGNQVSTLTERKEAVSALLDGQTIILIEGSSNVLSLQTAKYDGRSVDKPQSENVIKGSNEAFVESGTVNISLIRKRLRDESLVTETIYIGNGKKTNISLMYLKNVMDPDLLHQIKERVSQIDVDYIEDVSVLEQHLEERAYSLVPTILYTERPDRATSFIREGHVILLMENSPAALVAPATFWSFFHTSEDYYLRWAYGNFIRLIRLLSVFIALFTPSLYVAVVNFHSAMIPTDLLLAIAATRETVPFPVIFEIIMMELVFEILREAGIRIPTVMGSTIGIVGALILGQAAVDANIISPILVIVVSITGLASFVIPNVSFSFAVRIMRFGLLILASFVGLFGVMMATVMCVAYLSTLTSFGVPYLAPTIPFFPSSKDTIGRKVTWKERLKPMYLHPKKAAENSKTKGKRGL</sequence>
<dbReference type="PANTHER" id="PTHR22550:SF5">
    <property type="entry name" value="LEUCINE ZIPPER PROTEIN 4"/>
    <property type="match status" value="1"/>
</dbReference>
<keyword evidence="3 4" id="KW-0472">Membrane</keyword>
<evidence type="ECO:0000313" key="6">
    <source>
        <dbReference type="EMBL" id="CAH0169771.1"/>
    </source>
</evidence>
<evidence type="ECO:0000313" key="7">
    <source>
        <dbReference type="Proteomes" id="UP000789326"/>
    </source>
</evidence>